<dbReference type="CDD" id="cd23509">
    <property type="entry name" value="Gnk2-like"/>
    <property type="match status" value="2"/>
</dbReference>
<dbReference type="InterPro" id="IPR011009">
    <property type="entry name" value="Kinase-like_dom_sf"/>
</dbReference>
<evidence type="ECO:0000256" key="10">
    <source>
        <dbReference type="ARBA" id="ARBA00022840"/>
    </source>
</evidence>
<feature type="domain" description="Protein kinase" evidence="17">
    <location>
        <begin position="332"/>
        <end position="582"/>
    </location>
</feature>
<dbReference type="FunFam" id="3.30.430.20:FF:000002">
    <property type="entry name" value="Cysteine-rich receptor-like protein kinase 10"/>
    <property type="match status" value="1"/>
</dbReference>
<dbReference type="AlphaFoldDB" id="A0A2G5ERV8"/>
<feature type="region of interest" description="Disordered" evidence="15">
    <location>
        <begin position="241"/>
        <end position="267"/>
    </location>
</feature>
<keyword evidence="10 14" id="KW-0067">ATP-binding</keyword>
<evidence type="ECO:0000256" key="12">
    <source>
        <dbReference type="ARBA" id="ARBA00023136"/>
    </source>
</evidence>
<dbReference type="PROSITE" id="PS00108">
    <property type="entry name" value="PROTEIN_KINASE_ST"/>
    <property type="match status" value="1"/>
</dbReference>
<dbReference type="InterPro" id="IPR000719">
    <property type="entry name" value="Prot_kinase_dom"/>
</dbReference>
<dbReference type="FunCoup" id="A0A2G5ERV8">
    <property type="interactions" value="443"/>
</dbReference>
<gene>
    <name evidence="19" type="ORF">AQUCO_00500427v1</name>
</gene>
<dbReference type="EMBL" id="KZ305022">
    <property type="protein sequence ID" value="PIA58478.1"/>
    <property type="molecule type" value="Genomic_DNA"/>
</dbReference>
<dbReference type="InterPro" id="IPR017441">
    <property type="entry name" value="Protein_kinase_ATP_BS"/>
</dbReference>
<evidence type="ECO:0000313" key="19">
    <source>
        <dbReference type="EMBL" id="PIA58478.1"/>
    </source>
</evidence>
<feature type="domain" description="Gnk2-homologous" evidence="18">
    <location>
        <begin position="128"/>
        <end position="235"/>
    </location>
</feature>
<dbReference type="PANTHER" id="PTHR27002:SF1073">
    <property type="entry name" value="CYSTEINE-RICH RECEPTOR-LIKE PROTEIN KINASE 29"/>
    <property type="match status" value="1"/>
</dbReference>
<protein>
    <recommendedName>
        <fullName evidence="21">Cysteine-rich receptor-like protein kinase 10</fullName>
    </recommendedName>
</protein>
<evidence type="ECO:0000256" key="2">
    <source>
        <dbReference type="ARBA" id="ARBA00022527"/>
    </source>
</evidence>
<keyword evidence="3" id="KW-0597">Phosphoprotein</keyword>
<comment type="subcellular location">
    <subcellularLocation>
        <location evidence="1">Membrane</location>
        <topology evidence="1">Single-pass membrane protein</topology>
    </subcellularLocation>
</comment>
<keyword evidence="8 14" id="KW-0547">Nucleotide-binding</keyword>
<keyword evidence="12 16" id="KW-0472">Membrane</keyword>
<evidence type="ECO:0008006" key="21">
    <source>
        <dbReference type="Google" id="ProtNLM"/>
    </source>
</evidence>
<evidence type="ECO:0000256" key="16">
    <source>
        <dbReference type="SAM" id="Phobius"/>
    </source>
</evidence>
<keyword evidence="2" id="KW-0723">Serine/threonine-protein kinase</keyword>
<evidence type="ECO:0000256" key="13">
    <source>
        <dbReference type="ARBA" id="ARBA00023180"/>
    </source>
</evidence>
<organism evidence="19 20">
    <name type="scientific">Aquilegia coerulea</name>
    <name type="common">Rocky mountain columbine</name>
    <dbReference type="NCBI Taxonomy" id="218851"/>
    <lineage>
        <taxon>Eukaryota</taxon>
        <taxon>Viridiplantae</taxon>
        <taxon>Streptophyta</taxon>
        <taxon>Embryophyta</taxon>
        <taxon>Tracheophyta</taxon>
        <taxon>Spermatophyta</taxon>
        <taxon>Magnoliopsida</taxon>
        <taxon>Ranunculales</taxon>
        <taxon>Ranunculaceae</taxon>
        <taxon>Thalictroideae</taxon>
        <taxon>Aquilegia</taxon>
    </lineage>
</organism>
<feature type="transmembrane region" description="Helical" evidence="16">
    <location>
        <begin position="274"/>
        <end position="296"/>
    </location>
</feature>
<keyword evidence="6" id="KW-0732">Signal</keyword>
<dbReference type="InterPro" id="IPR008271">
    <property type="entry name" value="Ser/Thr_kinase_AS"/>
</dbReference>
<evidence type="ECO:0000256" key="6">
    <source>
        <dbReference type="ARBA" id="ARBA00022729"/>
    </source>
</evidence>
<dbReference type="InterPro" id="IPR002902">
    <property type="entry name" value="GNK2"/>
</dbReference>
<evidence type="ECO:0000256" key="5">
    <source>
        <dbReference type="ARBA" id="ARBA00022692"/>
    </source>
</evidence>
<keyword evidence="4" id="KW-0808">Transferase</keyword>
<evidence type="ECO:0000259" key="17">
    <source>
        <dbReference type="PROSITE" id="PS50011"/>
    </source>
</evidence>
<dbReference type="PROSITE" id="PS51473">
    <property type="entry name" value="GNK2"/>
    <property type="match status" value="2"/>
</dbReference>
<dbReference type="PROSITE" id="PS00107">
    <property type="entry name" value="PROTEIN_KINASE_ATP"/>
    <property type="match status" value="1"/>
</dbReference>
<reference evidence="19 20" key="1">
    <citation type="submission" date="2017-09" db="EMBL/GenBank/DDBJ databases">
        <title>WGS assembly of Aquilegia coerulea Goldsmith.</title>
        <authorList>
            <person name="Hodges S."/>
            <person name="Kramer E."/>
            <person name="Nordborg M."/>
            <person name="Tomkins J."/>
            <person name="Borevitz J."/>
            <person name="Derieg N."/>
            <person name="Yan J."/>
            <person name="Mihaltcheva S."/>
            <person name="Hayes R.D."/>
            <person name="Rokhsar D."/>
        </authorList>
    </citation>
    <scope>NUCLEOTIDE SEQUENCE [LARGE SCALE GENOMIC DNA]</scope>
    <source>
        <strain evidence="20">cv. Goldsmith</strain>
    </source>
</reference>
<feature type="binding site" evidence="14">
    <location>
        <position position="360"/>
    </location>
    <ligand>
        <name>ATP</name>
        <dbReference type="ChEBI" id="CHEBI:30616"/>
    </ligand>
</feature>
<keyword evidence="9" id="KW-0418">Kinase</keyword>
<keyword evidence="13" id="KW-0325">Glycoprotein</keyword>
<evidence type="ECO:0000256" key="9">
    <source>
        <dbReference type="ARBA" id="ARBA00022777"/>
    </source>
</evidence>
<dbReference type="InParanoid" id="A0A2G5ERV8"/>
<evidence type="ECO:0000256" key="4">
    <source>
        <dbReference type="ARBA" id="ARBA00022679"/>
    </source>
</evidence>
<dbReference type="CDD" id="cd14066">
    <property type="entry name" value="STKc_IRAK"/>
    <property type="match status" value="1"/>
</dbReference>
<dbReference type="PROSITE" id="PS50011">
    <property type="entry name" value="PROTEIN_KINASE_DOM"/>
    <property type="match status" value="1"/>
</dbReference>
<dbReference type="InterPro" id="IPR038408">
    <property type="entry name" value="GNK2_sf"/>
</dbReference>
<evidence type="ECO:0000256" key="11">
    <source>
        <dbReference type="ARBA" id="ARBA00022989"/>
    </source>
</evidence>
<evidence type="ECO:0000256" key="14">
    <source>
        <dbReference type="PROSITE-ProRule" id="PRU10141"/>
    </source>
</evidence>
<dbReference type="FunFam" id="1.10.510.10:FF:000129">
    <property type="entry name" value="cysteine-rich receptor-like protein kinase 10"/>
    <property type="match status" value="1"/>
</dbReference>
<evidence type="ECO:0000256" key="1">
    <source>
        <dbReference type="ARBA" id="ARBA00004167"/>
    </source>
</evidence>
<dbReference type="Gene3D" id="1.10.510.10">
    <property type="entry name" value="Transferase(Phosphotransferase) domain 1"/>
    <property type="match status" value="1"/>
</dbReference>
<dbReference type="Gene3D" id="3.30.430.20">
    <property type="entry name" value="Gnk2 domain, C-X8-C-X2-C motif"/>
    <property type="match status" value="2"/>
</dbReference>
<name>A0A2G5ERV8_AQUCA</name>
<dbReference type="PANTHER" id="PTHR27002">
    <property type="entry name" value="RECEPTOR-LIKE SERINE/THREONINE-PROTEIN KINASE SD1-8"/>
    <property type="match status" value="1"/>
</dbReference>
<dbReference type="GO" id="GO:0006979">
    <property type="term" value="P:response to oxidative stress"/>
    <property type="evidence" value="ECO:0007669"/>
    <property type="project" value="UniProtKB-ARBA"/>
</dbReference>
<feature type="domain" description="Gnk2-homologous" evidence="18">
    <location>
        <begin position="16"/>
        <end position="122"/>
    </location>
</feature>
<dbReference type="STRING" id="218851.A0A2G5ERV8"/>
<dbReference type="Pfam" id="PF07714">
    <property type="entry name" value="PK_Tyr_Ser-Thr"/>
    <property type="match status" value="1"/>
</dbReference>
<dbReference type="InterPro" id="IPR001245">
    <property type="entry name" value="Ser-Thr/Tyr_kinase_cat_dom"/>
</dbReference>
<dbReference type="GO" id="GO:0005524">
    <property type="term" value="F:ATP binding"/>
    <property type="evidence" value="ECO:0007669"/>
    <property type="project" value="UniProtKB-UniRule"/>
</dbReference>
<keyword evidence="20" id="KW-1185">Reference proteome</keyword>
<dbReference type="Gene3D" id="3.30.200.20">
    <property type="entry name" value="Phosphorylase Kinase, domain 1"/>
    <property type="match status" value="1"/>
</dbReference>
<feature type="compositionally biased region" description="Pro residues" evidence="15">
    <location>
        <begin position="244"/>
        <end position="257"/>
    </location>
</feature>
<evidence type="ECO:0000259" key="18">
    <source>
        <dbReference type="PROSITE" id="PS51473"/>
    </source>
</evidence>
<proteinExistence type="predicted"/>
<keyword evidence="7" id="KW-0677">Repeat</keyword>
<accession>A0A2G5ERV8</accession>
<keyword evidence="5 16" id="KW-0812">Transmembrane</keyword>
<dbReference type="GO" id="GO:0005886">
    <property type="term" value="C:plasma membrane"/>
    <property type="evidence" value="ECO:0007669"/>
    <property type="project" value="TreeGrafter"/>
</dbReference>
<keyword evidence="11 16" id="KW-1133">Transmembrane helix</keyword>
<dbReference type="FunFam" id="3.30.430.20:FF:000003">
    <property type="entry name" value="Cysteine-rich RLK (RECEPTOR-like protein kinase) 10"/>
    <property type="match status" value="1"/>
</dbReference>
<dbReference type="FunFam" id="3.30.200.20:FF:000142">
    <property type="entry name" value="Cysteine-rich receptor-like protein kinase 10"/>
    <property type="match status" value="1"/>
</dbReference>
<dbReference type="Proteomes" id="UP000230069">
    <property type="component" value="Unassembled WGS sequence"/>
</dbReference>
<dbReference type="Pfam" id="PF01657">
    <property type="entry name" value="Stress-antifung"/>
    <property type="match status" value="2"/>
</dbReference>
<dbReference type="GO" id="GO:0004674">
    <property type="term" value="F:protein serine/threonine kinase activity"/>
    <property type="evidence" value="ECO:0007669"/>
    <property type="project" value="UniProtKB-KW"/>
</dbReference>
<evidence type="ECO:0000256" key="3">
    <source>
        <dbReference type="ARBA" id="ARBA00022553"/>
    </source>
</evidence>
<evidence type="ECO:0000256" key="8">
    <source>
        <dbReference type="ARBA" id="ARBA00022741"/>
    </source>
</evidence>
<dbReference type="SMART" id="SM00220">
    <property type="entry name" value="S_TKc"/>
    <property type="match status" value="1"/>
</dbReference>
<sequence length="666" mass="75381">MFITYTTVQHHKSQTKKAQWWFALGGNYTSNSVYQSNLDRVLSSLSSNRTSNNTRFYNNATVGRDPDRVYGIYQCRGDVAFDVCKNCVETAAEEVTRNRCPFKKEAILLYDECMLRYSNNSFISVRQESPTLYMRNPNNVTDANLFNSILSTLMDNLVVQAVSADSSNMFATRSANLSFFENIYGLVQCTEDITRTDCRNCLISAITEIPSCCDNKRGGRVIKPSCNFRYETYRFYESEEIAPIPSPSPPRIPPPPNTNGTESSKEQKSSSRTIVIIVVPVIIGVVLLLLIAVCLYSRRKKEFEIVNDGDEIISVESLQFNFETVRAATENFSDANKLGEGGFGAVYKGKLSDGQEIAVKRLSRNSGQGVEEFKNEVLLVAKLQHRNLVRLLGFCLEGDEKLLIYEFLPNTSLDHFIFDPVKRTYLDWERRYNIIGGIARGLLYLHEDSRHRIIHRDLKASNILLDAEMNPKISDFGMARLFVVDQTQGNTNRIVGTFGYMSPEYAMHGQFSAKSDVFSFGVLVLEIITGQKNTSFYQSEAQDLISHVWRHWEKGTALELIEPSLEDRYSRTEVMRCIHIGLLCVQDEMGMRPTMASVVLMLNSYSATMPLPSTPAFFVSTIRESHQRTWENEAYTNSSCQSVVPIPSKSRSASVNEASITELYPR</sequence>
<dbReference type="SUPFAM" id="SSF56112">
    <property type="entry name" value="Protein kinase-like (PK-like)"/>
    <property type="match status" value="1"/>
</dbReference>
<evidence type="ECO:0000313" key="20">
    <source>
        <dbReference type="Proteomes" id="UP000230069"/>
    </source>
</evidence>
<evidence type="ECO:0000256" key="7">
    <source>
        <dbReference type="ARBA" id="ARBA00022737"/>
    </source>
</evidence>
<evidence type="ECO:0000256" key="15">
    <source>
        <dbReference type="SAM" id="MobiDB-lite"/>
    </source>
</evidence>
<dbReference type="OrthoDB" id="4062651at2759"/>